<comment type="caution">
    <text evidence="2">The sequence shown here is derived from an EMBL/GenBank/DDBJ whole genome shotgun (WGS) entry which is preliminary data.</text>
</comment>
<dbReference type="STRING" id="1817768.A3A87_02975"/>
<feature type="transmembrane region" description="Helical" evidence="1">
    <location>
        <begin position="62"/>
        <end position="79"/>
    </location>
</feature>
<feature type="transmembrane region" description="Helical" evidence="1">
    <location>
        <begin position="6"/>
        <end position="31"/>
    </location>
</feature>
<dbReference type="EMBL" id="MFTC01000041">
    <property type="protein sequence ID" value="OGI51474.1"/>
    <property type="molecule type" value="Genomic_DNA"/>
</dbReference>
<dbReference type="InterPro" id="IPR044020">
    <property type="entry name" value="DUF5676"/>
</dbReference>
<dbReference type="Pfam" id="PF18926">
    <property type="entry name" value="DUF5676"/>
    <property type="match status" value="1"/>
</dbReference>
<accession>A0A1F6U271</accession>
<keyword evidence="1" id="KW-0812">Transmembrane</keyword>
<organism evidence="2 3">
    <name type="scientific">Candidatus Muproteobacteria bacterium RIFCSPLOWO2_01_FULL_60_18</name>
    <dbReference type="NCBI Taxonomy" id="1817768"/>
    <lineage>
        <taxon>Bacteria</taxon>
        <taxon>Pseudomonadati</taxon>
        <taxon>Pseudomonadota</taxon>
        <taxon>Candidatus Muproteobacteria</taxon>
    </lineage>
</organism>
<dbReference type="AlphaFoldDB" id="A0A1F6U271"/>
<dbReference type="Proteomes" id="UP000179037">
    <property type="component" value="Unassembled WGS sequence"/>
</dbReference>
<evidence type="ECO:0000313" key="3">
    <source>
        <dbReference type="Proteomes" id="UP000179037"/>
    </source>
</evidence>
<protein>
    <submittedName>
        <fullName evidence="2">Uncharacterized protein</fullName>
    </submittedName>
</protein>
<keyword evidence="1" id="KW-0472">Membrane</keyword>
<name>A0A1F6U271_9PROT</name>
<gene>
    <name evidence="2" type="ORF">A3A87_02975</name>
</gene>
<sequence>MDRLDWRVVGLAMGSFLSISYVACVLGDLIFEHRMYEVWLKLLPGFTWISWPSFFLGLIETFAYGIYFGLVFVPLYNFFHDRIVARKRGYPWTG</sequence>
<keyword evidence="1" id="KW-1133">Transmembrane helix</keyword>
<evidence type="ECO:0000313" key="2">
    <source>
        <dbReference type="EMBL" id="OGI51474.1"/>
    </source>
</evidence>
<proteinExistence type="predicted"/>
<reference evidence="2 3" key="1">
    <citation type="journal article" date="2016" name="Nat. Commun.">
        <title>Thousands of microbial genomes shed light on interconnected biogeochemical processes in an aquifer system.</title>
        <authorList>
            <person name="Anantharaman K."/>
            <person name="Brown C.T."/>
            <person name="Hug L.A."/>
            <person name="Sharon I."/>
            <person name="Castelle C.J."/>
            <person name="Probst A.J."/>
            <person name="Thomas B.C."/>
            <person name="Singh A."/>
            <person name="Wilkins M.J."/>
            <person name="Karaoz U."/>
            <person name="Brodie E.L."/>
            <person name="Williams K.H."/>
            <person name="Hubbard S.S."/>
            <person name="Banfield J.F."/>
        </authorList>
    </citation>
    <scope>NUCLEOTIDE SEQUENCE [LARGE SCALE GENOMIC DNA]</scope>
</reference>
<evidence type="ECO:0000256" key="1">
    <source>
        <dbReference type="SAM" id="Phobius"/>
    </source>
</evidence>